<accession>X8ADB0</accession>
<sequence>MCDDRREFRRRHRSRARPGLDACPAADDLIFVKPDKAPSTT</sequence>
<proteinExistence type="predicted"/>
<organism evidence="1">
    <name type="scientific">Mycobacterium xenopi 4042</name>
    <dbReference type="NCBI Taxonomy" id="1299334"/>
    <lineage>
        <taxon>Bacteria</taxon>
        <taxon>Bacillati</taxon>
        <taxon>Actinomycetota</taxon>
        <taxon>Actinomycetes</taxon>
        <taxon>Mycobacteriales</taxon>
        <taxon>Mycobacteriaceae</taxon>
        <taxon>Mycobacterium</taxon>
    </lineage>
</organism>
<dbReference type="EMBL" id="JAOB01000060">
    <property type="protein sequence ID" value="EUA29927.1"/>
    <property type="molecule type" value="Genomic_DNA"/>
</dbReference>
<dbReference type="AlphaFoldDB" id="X8ADB0"/>
<name>X8ADB0_MYCXE</name>
<protein>
    <submittedName>
        <fullName evidence="1">Uncharacterized protein</fullName>
    </submittedName>
</protein>
<reference evidence="1" key="1">
    <citation type="submission" date="2014-01" db="EMBL/GenBank/DDBJ databases">
        <authorList>
            <person name="Brown-Elliot B."/>
            <person name="Wallace R."/>
            <person name="Lenaerts A."/>
            <person name="Ordway D."/>
            <person name="DeGroote M.A."/>
            <person name="Parker T."/>
            <person name="Sizemore C."/>
            <person name="Tallon L.J."/>
            <person name="Sadzewicz L.K."/>
            <person name="Sengamalay N."/>
            <person name="Fraser C.M."/>
            <person name="Hine E."/>
            <person name="Shefchek K.A."/>
            <person name="Das S.P."/>
            <person name="Tettelin H."/>
        </authorList>
    </citation>
    <scope>NUCLEOTIDE SEQUENCE [LARGE SCALE GENOMIC DNA]</scope>
    <source>
        <strain evidence="1">4042</strain>
    </source>
</reference>
<comment type="caution">
    <text evidence="1">The sequence shown here is derived from an EMBL/GenBank/DDBJ whole genome shotgun (WGS) entry which is preliminary data.</text>
</comment>
<evidence type="ECO:0000313" key="1">
    <source>
        <dbReference type="EMBL" id="EUA29927.1"/>
    </source>
</evidence>
<gene>
    <name evidence="1" type="ORF">I553_4181</name>
</gene>